<organism evidence="7 8">
    <name type="scientific">Scleropages formosus</name>
    <name type="common">Asian bonytongue</name>
    <name type="synonym">Osteoglossum formosum</name>
    <dbReference type="NCBI Taxonomy" id="113540"/>
    <lineage>
        <taxon>Eukaryota</taxon>
        <taxon>Metazoa</taxon>
        <taxon>Chordata</taxon>
        <taxon>Craniata</taxon>
        <taxon>Vertebrata</taxon>
        <taxon>Euteleostomi</taxon>
        <taxon>Actinopterygii</taxon>
        <taxon>Neopterygii</taxon>
        <taxon>Teleostei</taxon>
        <taxon>Osteoglossocephala</taxon>
        <taxon>Osteoglossomorpha</taxon>
        <taxon>Osteoglossiformes</taxon>
        <taxon>Osteoglossidae</taxon>
        <taxon>Scleropages</taxon>
    </lineage>
</organism>
<comment type="similarity">
    <text evidence="2">Belongs to the myelin basic protein family.</text>
</comment>
<sequence>MATASTSGQSPFGLGRRRRSPGLLDQIGRFFGGDKRRKGKGSFRAHLSASPQRPLHASTRRRGDDNAVVHFFKSIVSPPRPKSRWRGLSAKLGWGDRRSSPARFYEVAKSPQKGRRGEGQGTLSKIFKLVNRVASRALLSCSSHPDNQPARRGAARRDSAASRPLPCRFHLRFLLLTLSLPLASSLSPRTAVMISVLSSVISK</sequence>
<evidence type="ECO:0000256" key="4">
    <source>
        <dbReference type="ARBA" id="ARBA00022475"/>
    </source>
</evidence>
<gene>
    <name evidence="7" type="primary">mbpa</name>
</gene>
<dbReference type="AlphaFoldDB" id="A0A8C9SMK3"/>
<feature type="region of interest" description="Disordered" evidence="6">
    <location>
        <begin position="1"/>
        <end position="62"/>
    </location>
</feature>
<dbReference type="Pfam" id="PF01669">
    <property type="entry name" value="Myelin_MBP"/>
    <property type="match status" value="1"/>
</dbReference>
<dbReference type="PANTHER" id="PTHR11429:SF0">
    <property type="entry name" value="MYELIN BASIC PROTEIN"/>
    <property type="match status" value="1"/>
</dbReference>
<dbReference type="GO" id="GO:0019911">
    <property type="term" value="F:structural constituent of myelin sheath"/>
    <property type="evidence" value="ECO:0007669"/>
    <property type="project" value="InterPro"/>
</dbReference>
<keyword evidence="8" id="KW-1185">Reference proteome</keyword>
<dbReference type="OrthoDB" id="8862162at2759"/>
<evidence type="ECO:0000256" key="2">
    <source>
        <dbReference type="ARBA" id="ARBA00005936"/>
    </source>
</evidence>
<dbReference type="GeneTree" id="ENSGT00390000014772"/>
<evidence type="ECO:0000256" key="6">
    <source>
        <dbReference type="SAM" id="MobiDB-lite"/>
    </source>
</evidence>
<accession>A0A8C9SMK3</accession>
<dbReference type="InterPro" id="IPR000548">
    <property type="entry name" value="Myelin_BP"/>
</dbReference>
<reference evidence="7" key="3">
    <citation type="submission" date="2025-09" db="UniProtKB">
        <authorList>
            <consortium name="Ensembl"/>
        </authorList>
    </citation>
    <scope>IDENTIFICATION</scope>
</reference>
<dbReference type="GO" id="GO:0005886">
    <property type="term" value="C:plasma membrane"/>
    <property type="evidence" value="ECO:0007669"/>
    <property type="project" value="Ensembl"/>
</dbReference>
<evidence type="ECO:0000313" key="8">
    <source>
        <dbReference type="Proteomes" id="UP000694397"/>
    </source>
</evidence>
<keyword evidence="5" id="KW-0472">Membrane</keyword>
<evidence type="ECO:0000256" key="3">
    <source>
        <dbReference type="ARBA" id="ARBA00019097"/>
    </source>
</evidence>
<dbReference type="Proteomes" id="UP000694397">
    <property type="component" value="Chromosome 23"/>
</dbReference>
<comment type="subcellular location">
    <subcellularLocation>
        <location evidence="1">Myelin membrane</location>
        <topology evidence="1">Peripheral membrane protein</topology>
        <orientation evidence="1">Cytoplasmic side</orientation>
    </subcellularLocation>
</comment>
<dbReference type="Ensembl" id="ENSSFOT00015055924.1">
    <property type="protein sequence ID" value="ENSSFOP00015039002.1"/>
    <property type="gene ID" value="ENSSFOG00015032768.1"/>
</dbReference>
<evidence type="ECO:0000313" key="7">
    <source>
        <dbReference type="Ensembl" id="ENSSFOP00015039002.1"/>
    </source>
</evidence>
<dbReference type="PRINTS" id="PR00212">
    <property type="entry name" value="MYELINMBP"/>
</dbReference>
<name>A0A8C9SMK3_SCLFO</name>
<feature type="compositionally biased region" description="Polar residues" evidence="6">
    <location>
        <begin position="1"/>
        <end position="10"/>
    </location>
</feature>
<reference evidence="7 8" key="1">
    <citation type="submission" date="2019-04" db="EMBL/GenBank/DDBJ databases">
        <authorList>
            <consortium name="Wellcome Sanger Institute Data Sharing"/>
        </authorList>
    </citation>
    <scope>NUCLEOTIDE SEQUENCE [LARGE SCALE GENOMIC DNA]</scope>
</reference>
<evidence type="ECO:0000256" key="5">
    <source>
        <dbReference type="ARBA" id="ARBA00023136"/>
    </source>
</evidence>
<proteinExistence type="inferred from homology"/>
<protein>
    <recommendedName>
        <fullName evidence="3">Myelin basic protein</fullName>
    </recommendedName>
</protein>
<dbReference type="GO" id="GO:0043209">
    <property type="term" value="C:myelin sheath"/>
    <property type="evidence" value="ECO:0007669"/>
    <property type="project" value="UniProtKB-SubCell"/>
</dbReference>
<keyword evidence="4" id="KW-1003">Cell membrane</keyword>
<reference evidence="7" key="2">
    <citation type="submission" date="2025-08" db="UniProtKB">
        <authorList>
            <consortium name="Ensembl"/>
        </authorList>
    </citation>
    <scope>IDENTIFICATION</scope>
</reference>
<evidence type="ECO:0000256" key="1">
    <source>
        <dbReference type="ARBA" id="ARBA00004392"/>
    </source>
</evidence>
<dbReference type="PANTHER" id="PTHR11429">
    <property type="entry name" value="MYELIN BASIC PROTEIN"/>
    <property type="match status" value="1"/>
</dbReference>